<dbReference type="AlphaFoldDB" id="A0A183FH14"/>
<evidence type="ECO:0000313" key="2">
    <source>
        <dbReference type="Proteomes" id="UP000050761"/>
    </source>
</evidence>
<dbReference type="WBParaSite" id="HPBE_0000601101-mRNA-1">
    <property type="protein sequence ID" value="HPBE_0000601101-mRNA-1"/>
    <property type="gene ID" value="HPBE_0000601101"/>
</dbReference>
<evidence type="ECO:0000313" key="1">
    <source>
        <dbReference type="EMBL" id="VDO66614.1"/>
    </source>
</evidence>
<accession>A0A3P7Y6U3</accession>
<dbReference type="Proteomes" id="UP000050761">
    <property type="component" value="Unassembled WGS sequence"/>
</dbReference>
<gene>
    <name evidence="1" type="ORF">HPBE_LOCUS6012</name>
</gene>
<protein>
    <submittedName>
        <fullName evidence="3">SCAN box domain-containing protein</fullName>
    </submittedName>
</protein>
<reference evidence="1 2" key="1">
    <citation type="submission" date="2018-11" db="EMBL/GenBank/DDBJ databases">
        <authorList>
            <consortium name="Pathogen Informatics"/>
        </authorList>
    </citation>
    <scope>NUCLEOTIDE SEQUENCE [LARGE SCALE GENOMIC DNA]</scope>
</reference>
<name>A0A183FH14_HELPZ</name>
<sequence>MTAPAARQNPKAGMRTEQRALLKTVSAEQPALNFSELLSIARPPRREQAACFKEFREAHPSRWQPLLQQQWETEKVLSAYLTLKHVPSSAGSSELIWNVLQCLLLQRISQNGSL</sequence>
<reference evidence="3" key="2">
    <citation type="submission" date="2019-09" db="UniProtKB">
        <authorList>
            <consortium name="WormBaseParasite"/>
        </authorList>
    </citation>
    <scope>IDENTIFICATION</scope>
</reference>
<organism evidence="2 3">
    <name type="scientific">Heligmosomoides polygyrus</name>
    <name type="common">Parasitic roundworm</name>
    <dbReference type="NCBI Taxonomy" id="6339"/>
    <lineage>
        <taxon>Eukaryota</taxon>
        <taxon>Metazoa</taxon>
        <taxon>Ecdysozoa</taxon>
        <taxon>Nematoda</taxon>
        <taxon>Chromadorea</taxon>
        <taxon>Rhabditida</taxon>
        <taxon>Rhabditina</taxon>
        <taxon>Rhabditomorpha</taxon>
        <taxon>Strongyloidea</taxon>
        <taxon>Heligmosomidae</taxon>
        <taxon>Heligmosomoides</taxon>
    </lineage>
</organism>
<accession>A0A183FH14</accession>
<keyword evidence="2" id="KW-1185">Reference proteome</keyword>
<dbReference type="EMBL" id="UZAH01025580">
    <property type="protein sequence ID" value="VDO66614.1"/>
    <property type="molecule type" value="Genomic_DNA"/>
</dbReference>
<proteinExistence type="predicted"/>
<evidence type="ECO:0000313" key="3">
    <source>
        <dbReference type="WBParaSite" id="HPBE_0000601101-mRNA-1"/>
    </source>
</evidence>